<name>A0A3B3QRQ9_9TELE</name>
<dbReference type="InterPro" id="IPR006580">
    <property type="entry name" value="Znf_TTF"/>
</dbReference>
<dbReference type="PANTHER" id="PTHR45749:SF21">
    <property type="entry name" value="DUF4371 DOMAIN-CONTAINING PROTEIN"/>
    <property type="match status" value="1"/>
</dbReference>
<protein>
    <recommendedName>
        <fullName evidence="2">TTF-type domain-containing protein</fullName>
    </recommendedName>
</protein>
<reference evidence="3" key="1">
    <citation type="submission" date="2025-08" db="UniProtKB">
        <authorList>
            <consortium name="Ensembl"/>
        </authorList>
    </citation>
    <scope>IDENTIFICATION</scope>
</reference>
<dbReference type="Pfam" id="PF05699">
    <property type="entry name" value="Dimer_Tnp_hAT"/>
    <property type="match status" value="1"/>
</dbReference>
<dbReference type="Ensembl" id="ENSPKIT00000032372.1">
    <property type="protein sequence ID" value="ENSPKIP00000008295.1"/>
    <property type="gene ID" value="ENSPKIG00000023858.1"/>
</dbReference>
<dbReference type="InterPro" id="IPR012337">
    <property type="entry name" value="RNaseH-like_sf"/>
</dbReference>
<dbReference type="Pfam" id="PF14291">
    <property type="entry name" value="DUF4371"/>
    <property type="match status" value="1"/>
</dbReference>
<evidence type="ECO:0000259" key="2">
    <source>
        <dbReference type="SMART" id="SM00597"/>
    </source>
</evidence>
<sequence length="694" mass="78276">MKKCSSGDILHITNKPNQPNAKSIPVQTLSNRVLHFQERWYKEYPWLHYSPTVKGILCFHCVKIYTIQKSTMSKKADPAFCSKGFTNWKNALERFERHQNTKSHHHAVTVSCQEAVPINTQLSTAWSKQQENARHCLQIIVGAVQYLTRQGLALRGHDKDDGNLFQYLKYKAKDDACLSDWLCHCHDYTSPQVQNEILQMLGNSIVRNIAQTIQSLSVLQFSIIIDGTQDISGAEQESICLRYVDEDLVPHEVFIGLYEVSGTTGVEIAKMAVDVLLRLNIPMTCLRGQTYDGAANMSGAYSGAQVVLKKYQPLALYVHCGTHCLNLITQAACQASPLIRDALEWVHDLGSLSKQSGKFKAMFAAVAADSDVPSASLRPLCPTRWTVRGTAIKAVLSHYESVLTSLEEMAATGSSTGARANGLRERFEKGKTVLGLLLALELIEELECLNKSLQKRIATIAGMQQSIECVKSTLQFKRNEERFQEIFKNAVKMVDSLGIEPIQMPHQRQTSRRYTGGASQHTHKSPEEYYRAEFYKLLDCVDVQFQERFNQPDLGVLNRLEDILLTGELDDIVDQYPELNRETLKVQLAMFKSKYNFKSSTEVATIMRGMPVEVRGLFDQIETLVRLLLVIPVSSAEAERSFSTLRRLKTWLRSTMTQMRLNNAAVCHVHQNSLDNIDVKQICQQLISVFGSFI</sequence>
<evidence type="ECO:0000313" key="4">
    <source>
        <dbReference type="Proteomes" id="UP000261540"/>
    </source>
</evidence>
<evidence type="ECO:0000313" key="3">
    <source>
        <dbReference type="Ensembl" id="ENSPKIP00000008295.1"/>
    </source>
</evidence>
<dbReference type="PANTHER" id="PTHR45749">
    <property type="match status" value="1"/>
</dbReference>
<evidence type="ECO:0000256" key="1">
    <source>
        <dbReference type="SAM" id="MobiDB-lite"/>
    </source>
</evidence>
<dbReference type="GeneTree" id="ENSGT00940000162068"/>
<proteinExistence type="predicted"/>
<dbReference type="InterPro" id="IPR025398">
    <property type="entry name" value="DUF4371"/>
</dbReference>
<dbReference type="SUPFAM" id="SSF53098">
    <property type="entry name" value="Ribonuclease H-like"/>
    <property type="match status" value="1"/>
</dbReference>
<feature type="domain" description="TTF-type" evidence="2">
    <location>
        <begin position="32"/>
        <end position="128"/>
    </location>
</feature>
<dbReference type="GO" id="GO:0046983">
    <property type="term" value="F:protein dimerization activity"/>
    <property type="evidence" value="ECO:0007669"/>
    <property type="project" value="InterPro"/>
</dbReference>
<dbReference type="Proteomes" id="UP000261540">
    <property type="component" value="Unplaced"/>
</dbReference>
<dbReference type="SMART" id="SM00597">
    <property type="entry name" value="ZnF_TTF"/>
    <property type="match status" value="1"/>
</dbReference>
<feature type="region of interest" description="Disordered" evidence="1">
    <location>
        <begin position="505"/>
        <end position="524"/>
    </location>
</feature>
<reference evidence="3" key="2">
    <citation type="submission" date="2025-09" db="UniProtKB">
        <authorList>
            <consortium name="Ensembl"/>
        </authorList>
    </citation>
    <scope>IDENTIFICATION</scope>
</reference>
<organism evidence="3 4">
    <name type="scientific">Paramormyrops kingsleyae</name>
    <dbReference type="NCBI Taxonomy" id="1676925"/>
    <lineage>
        <taxon>Eukaryota</taxon>
        <taxon>Metazoa</taxon>
        <taxon>Chordata</taxon>
        <taxon>Craniata</taxon>
        <taxon>Vertebrata</taxon>
        <taxon>Euteleostomi</taxon>
        <taxon>Actinopterygii</taxon>
        <taxon>Neopterygii</taxon>
        <taxon>Teleostei</taxon>
        <taxon>Osteoglossocephala</taxon>
        <taxon>Osteoglossomorpha</taxon>
        <taxon>Osteoglossiformes</taxon>
        <taxon>Mormyridae</taxon>
        <taxon>Paramormyrops</taxon>
    </lineage>
</organism>
<accession>A0A3B3QRQ9</accession>
<dbReference type="InterPro" id="IPR008906">
    <property type="entry name" value="HATC_C_dom"/>
</dbReference>
<keyword evidence="4" id="KW-1185">Reference proteome</keyword>
<dbReference type="AlphaFoldDB" id="A0A3B3QRQ9"/>